<proteinExistence type="predicted"/>
<evidence type="ECO:0000313" key="1">
    <source>
        <dbReference type="EMBL" id="SNS31324.1"/>
    </source>
</evidence>
<keyword evidence="2" id="KW-1185">Reference proteome</keyword>
<organism evidence="1 2">
    <name type="scientific">Belliella buryatensis</name>
    <dbReference type="NCBI Taxonomy" id="1500549"/>
    <lineage>
        <taxon>Bacteria</taxon>
        <taxon>Pseudomonadati</taxon>
        <taxon>Bacteroidota</taxon>
        <taxon>Cytophagia</taxon>
        <taxon>Cytophagales</taxon>
        <taxon>Cyclobacteriaceae</taxon>
        <taxon>Belliella</taxon>
    </lineage>
</organism>
<name>A0A239DHW9_9BACT</name>
<evidence type="ECO:0000313" key="2">
    <source>
        <dbReference type="Proteomes" id="UP000198480"/>
    </source>
</evidence>
<reference evidence="2" key="1">
    <citation type="submission" date="2017-06" db="EMBL/GenBank/DDBJ databases">
        <authorList>
            <person name="Varghese N."/>
            <person name="Submissions S."/>
        </authorList>
    </citation>
    <scope>NUCLEOTIDE SEQUENCE [LARGE SCALE GENOMIC DNA]</scope>
    <source>
        <strain evidence="2">5C</strain>
    </source>
</reference>
<dbReference type="EMBL" id="FZOK01000007">
    <property type="protein sequence ID" value="SNS31324.1"/>
    <property type="molecule type" value="Genomic_DNA"/>
</dbReference>
<sequence>MRVGKKFFIQTPNRHFPVEAHYALPFAQYLPDKLVYTILTKTKLSRLHRWRTEKAKQYLKEIRLLSKKEMLKLFPGATLFKEKFLGMNKSFVAHNL</sequence>
<accession>A0A239DHW9</accession>
<dbReference type="Proteomes" id="UP000198480">
    <property type="component" value="Unassembled WGS sequence"/>
</dbReference>
<dbReference type="AlphaFoldDB" id="A0A239DHW9"/>
<gene>
    <name evidence="1" type="ORF">SAMN06295967_10738</name>
</gene>
<protein>
    <submittedName>
        <fullName evidence="1">Uncharacterized protein</fullName>
    </submittedName>
</protein>